<evidence type="ECO:0000313" key="3">
    <source>
        <dbReference type="EMBL" id="GEC19854.1"/>
    </source>
</evidence>
<keyword evidence="2" id="KW-0472">Membrane</keyword>
<evidence type="ECO:0000256" key="1">
    <source>
        <dbReference type="SAM" id="MobiDB-lite"/>
    </source>
</evidence>
<accession>A0A4Y3WM69</accession>
<keyword evidence="2" id="KW-1133">Transmembrane helix</keyword>
<dbReference type="AlphaFoldDB" id="A0A4Y3WM69"/>
<comment type="caution">
    <text evidence="3">The sequence shown here is derived from an EMBL/GenBank/DDBJ whole genome shotgun (WGS) entry which is preliminary data.</text>
</comment>
<reference evidence="3 4" key="1">
    <citation type="submission" date="2019-06" db="EMBL/GenBank/DDBJ databases">
        <title>Whole genome shotgun sequence of Pseudonocardia hydrocarbonoxydans NBRC 14498.</title>
        <authorList>
            <person name="Hosoyama A."/>
            <person name="Uohara A."/>
            <person name="Ohji S."/>
            <person name="Ichikawa N."/>
        </authorList>
    </citation>
    <scope>NUCLEOTIDE SEQUENCE [LARGE SCALE GENOMIC DNA]</scope>
    <source>
        <strain evidence="3 4">NBRC 14498</strain>
    </source>
</reference>
<evidence type="ECO:0000256" key="2">
    <source>
        <dbReference type="SAM" id="Phobius"/>
    </source>
</evidence>
<protein>
    <submittedName>
        <fullName evidence="3">Uncharacterized protein</fullName>
    </submittedName>
</protein>
<evidence type="ECO:0000313" key="4">
    <source>
        <dbReference type="Proteomes" id="UP000320338"/>
    </source>
</evidence>
<feature type="transmembrane region" description="Helical" evidence="2">
    <location>
        <begin position="6"/>
        <end position="26"/>
    </location>
</feature>
<name>A0A4Y3WM69_9PSEU</name>
<dbReference type="EMBL" id="BJNG01000016">
    <property type="protein sequence ID" value="GEC19854.1"/>
    <property type="molecule type" value="Genomic_DNA"/>
</dbReference>
<organism evidence="3 4">
    <name type="scientific">Pseudonocardia hydrocarbonoxydans</name>
    <dbReference type="NCBI Taxonomy" id="76726"/>
    <lineage>
        <taxon>Bacteria</taxon>
        <taxon>Bacillati</taxon>
        <taxon>Actinomycetota</taxon>
        <taxon>Actinomycetes</taxon>
        <taxon>Pseudonocardiales</taxon>
        <taxon>Pseudonocardiaceae</taxon>
        <taxon>Pseudonocardia</taxon>
    </lineage>
</organism>
<feature type="compositionally biased region" description="Acidic residues" evidence="1">
    <location>
        <begin position="84"/>
        <end position="93"/>
    </location>
</feature>
<dbReference type="RefSeq" id="WP_141278396.1">
    <property type="nucleotide sequence ID" value="NZ_BAAARZ010000004.1"/>
</dbReference>
<gene>
    <name evidence="3" type="ORF">PHY01_21370</name>
</gene>
<feature type="region of interest" description="Disordered" evidence="1">
    <location>
        <begin position="30"/>
        <end position="93"/>
    </location>
</feature>
<keyword evidence="2" id="KW-0812">Transmembrane</keyword>
<sequence>MTPAAVLVLVAGVVVVLAVAAVAFALDARRRRARQAPAAPPRPARQVEPIDTAQAQQDPPTVLHRTAPTDTGAEDPTVVTPVGEEPDDGAPRR</sequence>
<proteinExistence type="predicted"/>
<dbReference type="Proteomes" id="UP000320338">
    <property type="component" value="Unassembled WGS sequence"/>
</dbReference>
<keyword evidence="4" id="KW-1185">Reference proteome</keyword>